<comment type="caution">
    <text evidence="3">The sequence shown here is derived from an EMBL/GenBank/DDBJ whole genome shotgun (WGS) entry which is preliminary data.</text>
</comment>
<dbReference type="SUPFAM" id="SSF54001">
    <property type="entry name" value="Cysteine proteinases"/>
    <property type="match status" value="1"/>
</dbReference>
<accession>A0A2U2BX20</accession>
<dbReference type="Proteomes" id="UP000245168">
    <property type="component" value="Unassembled WGS sequence"/>
</dbReference>
<sequence length="702" mass="75875">MINLFIRAIVAAALAGIAATAALTGLDRLAGSEPRAWDLRTSAEGQEFVEVAEARPRRGPTPDWVDPVAIPDPDAAEAARIQGVRVLLWDQQYEGADETPTSFNRTVFQVMSAAGARTASTYSYEFDPAHQDLVLHEAVVHRDGARLDRMDDLVVTMTRPQADLSTAMVTGAVAALVRVPDVRAGDLVELSYSVVGVHDMLDHAANFAPSAPSAPVAHLHVTARLPAGSNVSAFGAFAGYDSVESGGAQDVTLHDGAYAPTAVDPLIPPWRFPADFALMSSLDGWEPVAEWAAPYYEPQVTPAVEEIAREIAGRTRDPDERVVEALRFVQREIRYFAVSLGQGGYQPISPDETLRLREGDCKAKTLLLISILAALDIDADAALANLTVGRGLDALAPSPLAFDHVIVTLERDGRRYWLDPTRSEQGGSLETLSQADYGFALIAEVGQTDLTAMEVAPAAPLLEVTERYVLDAENPAMARAELSWRYRGGWADAIRQIEEVSGPEVLARNHGAIYAQRFETETVIEPFALSSDLEANVSELSGVRRVRLHDLGAGQAPVFAFTAHAATPMAVLAAPGREDPVLLPYPHHVRHRIEVVAPSGTDGIRLPETETLEFVNAAFRQASRIERSGAEVALVNEVEVLAPEIAGKDVRRALEHQQAALFAMPLIIGDPSRGLASQSRMRAILQPSLWPTKAWEQENQAS</sequence>
<keyword evidence="4" id="KW-1185">Reference proteome</keyword>
<name>A0A2U2BX20_9PROT</name>
<dbReference type="InterPro" id="IPR024618">
    <property type="entry name" value="DUF3857"/>
</dbReference>
<dbReference type="Gene3D" id="3.10.620.30">
    <property type="match status" value="1"/>
</dbReference>
<feature type="domain" description="DUF3857" evidence="2">
    <location>
        <begin position="97"/>
        <end position="232"/>
    </location>
</feature>
<keyword evidence="1" id="KW-0732">Signal</keyword>
<dbReference type="AlphaFoldDB" id="A0A2U2BX20"/>
<dbReference type="OrthoDB" id="98874at2"/>
<reference evidence="4" key="1">
    <citation type="submission" date="2018-05" db="EMBL/GenBank/DDBJ databases">
        <authorList>
            <person name="Liu B.-T."/>
        </authorList>
    </citation>
    <scope>NUCLEOTIDE SEQUENCE [LARGE SCALE GENOMIC DNA]</scope>
    <source>
        <strain evidence="4">WD6-1</strain>
    </source>
</reference>
<dbReference type="Pfam" id="PF12969">
    <property type="entry name" value="DUF3857"/>
    <property type="match status" value="1"/>
</dbReference>
<feature type="signal peptide" evidence="1">
    <location>
        <begin position="1"/>
        <end position="21"/>
    </location>
</feature>
<evidence type="ECO:0000256" key="1">
    <source>
        <dbReference type="SAM" id="SignalP"/>
    </source>
</evidence>
<dbReference type="InterPro" id="IPR038765">
    <property type="entry name" value="Papain-like_cys_pep_sf"/>
</dbReference>
<feature type="chain" id="PRO_5015564387" description="DUF3857 domain-containing protein" evidence="1">
    <location>
        <begin position="22"/>
        <end position="702"/>
    </location>
</feature>
<dbReference type="EMBL" id="QEXV01000001">
    <property type="protein sequence ID" value="PWE18566.1"/>
    <property type="molecule type" value="Genomic_DNA"/>
</dbReference>
<evidence type="ECO:0000259" key="2">
    <source>
        <dbReference type="Pfam" id="PF12969"/>
    </source>
</evidence>
<gene>
    <name evidence="3" type="ORF">DDZ18_02885</name>
</gene>
<proteinExistence type="predicted"/>
<organism evidence="3 4">
    <name type="scientific">Marinicauda salina</name>
    <dbReference type="NCBI Taxonomy" id="2135793"/>
    <lineage>
        <taxon>Bacteria</taxon>
        <taxon>Pseudomonadati</taxon>
        <taxon>Pseudomonadota</taxon>
        <taxon>Alphaproteobacteria</taxon>
        <taxon>Maricaulales</taxon>
        <taxon>Maricaulaceae</taxon>
        <taxon>Marinicauda</taxon>
    </lineage>
</organism>
<dbReference type="RefSeq" id="WP_109251840.1">
    <property type="nucleotide sequence ID" value="NZ_QEXV01000001.1"/>
</dbReference>
<evidence type="ECO:0000313" key="4">
    <source>
        <dbReference type="Proteomes" id="UP000245168"/>
    </source>
</evidence>
<dbReference type="Gene3D" id="2.60.40.3140">
    <property type="match status" value="1"/>
</dbReference>
<protein>
    <recommendedName>
        <fullName evidence="2">DUF3857 domain-containing protein</fullName>
    </recommendedName>
</protein>
<evidence type="ECO:0000313" key="3">
    <source>
        <dbReference type="EMBL" id="PWE18566.1"/>
    </source>
</evidence>